<dbReference type="Proteomes" id="UP001500730">
    <property type="component" value="Unassembled WGS sequence"/>
</dbReference>
<dbReference type="NCBIfam" id="NF033550">
    <property type="entry name" value="transpos_ISL3"/>
    <property type="match status" value="1"/>
</dbReference>
<feature type="region of interest" description="Disordered" evidence="1">
    <location>
        <begin position="1"/>
        <end position="21"/>
    </location>
</feature>
<feature type="domain" description="Transposase IS204/IS1001/IS1096/IS1165 DDE" evidence="2">
    <location>
        <begin position="146"/>
        <end position="356"/>
    </location>
</feature>
<evidence type="ECO:0000313" key="5">
    <source>
        <dbReference type="Proteomes" id="UP001500730"/>
    </source>
</evidence>
<dbReference type="PANTHER" id="PTHR33498">
    <property type="entry name" value="TRANSPOSASE FOR INSERTION SEQUENCE ELEMENT IS1557"/>
    <property type="match status" value="1"/>
</dbReference>
<dbReference type="EMBL" id="BAAARE010000001">
    <property type="protein sequence ID" value="GAA2468671.1"/>
    <property type="molecule type" value="Genomic_DNA"/>
</dbReference>
<gene>
    <name evidence="4" type="ORF">GCM10009858_02520</name>
</gene>
<comment type="caution">
    <text evidence="4">The sequence shown here is derived from an EMBL/GenBank/DDBJ whole genome shotgun (WGS) entry which is preliminary data.</text>
</comment>
<keyword evidence="5" id="KW-1185">Reference proteome</keyword>
<dbReference type="Pfam" id="PF13542">
    <property type="entry name" value="HTH_Tnp_ISL3"/>
    <property type="match status" value="1"/>
</dbReference>
<sequence>MPVLRGDLNGEEGLGDHPPEGRAVWTVAGPAGVAQEPVALPRIALPQSWLHGVLPQLPPRCRLTTRLYEQVGAAVADGYSSVSSAARAHEVSWPVAHAAFIAHVSPILEEDLPQVAVLGIDETRRGKPIWEQDPATGRWRITHDRWHTAIVDAAGTAGLLAHIDGRTASDVTDWLTAQPDSWKEQVTHVAIDLSTSYAKAVRDALPHAVIIADKFHLVALSNQMLTEVRQHAPRDARGRRGRKKDPEWAARRRLLLGYERHTSASFTRMWNALIDAGDPGLEVLHAYTVKEQLRALLALPTSADRELISHRLWKFYEQAAASDIPEAHRLAETIESWWPAVLAAITTGHSNARSEGYIIWSPQRGVIDVAHGADRVRQRHVIWSMSATSPTWLTTGSRRVDIRSCAGGGLPRGGGADEGTAGAHAGHGGGVVDRRRSRLRAGRGGGAVSGVPVLDRAVAEHGSGVRAQSGVVDGVPCLEAHRLGQRRGRGRLAVRVLAAGTGRERHRAGCLDGPPQRGHGQPALGGRVWLL</sequence>
<evidence type="ECO:0000256" key="1">
    <source>
        <dbReference type="SAM" id="MobiDB-lite"/>
    </source>
</evidence>
<reference evidence="4 5" key="1">
    <citation type="journal article" date="2019" name="Int. J. Syst. Evol. Microbiol.">
        <title>The Global Catalogue of Microorganisms (GCM) 10K type strain sequencing project: providing services to taxonomists for standard genome sequencing and annotation.</title>
        <authorList>
            <consortium name="The Broad Institute Genomics Platform"/>
            <consortium name="The Broad Institute Genome Sequencing Center for Infectious Disease"/>
            <person name="Wu L."/>
            <person name="Ma J."/>
        </authorList>
    </citation>
    <scope>NUCLEOTIDE SEQUENCE [LARGE SCALE GENOMIC DNA]</scope>
    <source>
        <strain evidence="4 5">JCM 16259</strain>
    </source>
</reference>
<evidence type="ECO:0000313" key="4">
    <source>
        <dbReference type="EMBL" id="GAA2468671.1"/>
    </source>
</evidence>
<accession>A0ABN3KPS5</accession>
<evidence type="ECO:0000259" key="2">
    <source>
        <dbReference type="Pfam" id="PF01610"/>
    </source>
</evidence>
<feature type="region of interest" description="Disordered" evidence="1">
    <location>
        <begin position="505"/>
        <end position="525"/>
    </location>
</feature>
<dbReference type="Pfam" id="PF01610">
    <property type="entry name" value="DDE_Tnp_ISL3"/>
    <property type="match status" value="1"/>
</dbReference>
<evidence type="ECO:0008006" key="6">
    <source>
        <dbReference type="Google" id="ProtNLM"/>
    </source>
</evidence>
<proteinExistence type="predicted"/>
<feature type="domain" description="Transposase IS204/IS1001/IS1096/IS1165 helix-turn-helix" evidence="3">
    <location>
        <begin position="54"/>
        <end position="104"/>
    </location>
</feature>
<name>A0ABN3KPS5_9MICO</name>
<dbReference type="PANTHER" id="PTHR33498:SF1">
    <property type="entry name" value="TRANSPOSASE FOR INSERTION SEQUENCE ELEMENT IS1557"/>
    <property type="match status" value="1"/>
</dbReference>
<organism evidence="4 5">
    <name type="scientific">Terrabacter carboxydivorans</name>
    <dbReference type="NCBI Taxonomy" id="619730"/>
    <lineage>
        <taxon>Bacteria</taxon>
        <taxon>Bacillati</taxon>
        <taxon>Actinomycetota</taxon>
        <taxon>Actinomycetes</taxon>
        <taxon>Micrococcales</taxon>
        <taxon>Intrasporangiaceae</taxon>
        <taxon>Terrabacter</taxon>
    </lineage>
</organism>
<protein>
    <recommendedName>
        <fullName evidence="6">Transposase</fullName>
    </recommendedName>
</protein>
<dbReference type="InterPro" id="IPR032877">
    <property type="entry name" value="Transposase_HTH"/>
</dbReference>
<dbReference type="InterPro" id="IPR047951">
    <property type="entry name" value="Transpos_ISL3"/>
</dbReference>
<dbReference type="InterPro" id="IPR002560">
    <property type="entry name" value="Transposase_DDE"/>
</dbReference>
<evidence type="ECO:0000259" key="3">
    <source>
        <dbReference type="Pfam" id="PF13542"/>
    </source>
</evidence>